<dbReference type="HOGENOM" id="CLU_2595636_0_0_4"/>
<evidence type="ECO:0000313" key="3">
    <source>
        <dbReference type="Proteomes" id="UP000005526"/>
    </source>
</evidence>
<accession>E0N7I1</accession>
<dbReference type="EMBL" id="AEEF01000025">
    <property type="protein sequence ID" value="EFM05021.1"/>
    <property type="molecule type" value="Genomic_DNA"/>
</dbReference>
<evidence type="ECO:0000313" key="2">
    <source>
        <dbReference type="EMBL" id="EFM05021.1"/>
    </source>
</evidence>
<comment type="caution">
    <text evidence="2">The sequence shown here is derived from an EMBL/GenBank/DDBJ whole genome shotgun (WGS) entry which is preliminary data.</text>
</comment>
<evidence type="ECO:0000256" key="1">
    <source>
        <dbReference type="SAM" id="MobiDB-lite"/>
    </source>
</evidence>
<feature type="region of interest" description="Disordered" evidence="1">
    <location>
        <begin position="28"/>
        <end position="48"/>
    </location>
</feature>
<sequence>PPTFEYCRCPMVWIPACAGMTIWKLPETQKQLKPNRPDSRLRGNNGGGRCRLKPTYHYSASIPLGGNVSGMGRFIRKSPF</sequence>
<protein>
    <submittedName>
        <fullName evidence="2">Uncharacterized protein</fullName>
    </submittedName>
</protein>
<name>E0N7I1_NEIM3</name>
<reference evidence="2 3" key="1">
    <citation type="submission" date="2010-07" db="EMBL/GenBank/DDBJ databases">
        <authorList>
            <person name="Muzny D."/>
            <person name="Qin X."/>
            <person name="Deng J."/>
            <person name="Jiang H."/>
            <person name="Liu Y."/>
            <person name="Qu J."/>
            <person name="Song X.-Z."/>
            <person name="Zhang L."/>
            <person name="Thornton R."/>
            <person name="Coyle M."/>
            <person name="Francisco L."/>
            <person name="Jackson L."/>
            <person name="Javaid M."/>
            <person name="Korchina V."/>
            <person name="Kovar C."/>
            <person name="Mata R."/>
            <person name="Mathew T."/>
            <person name="Ngo R."/>
            <person name="Nguyen L."/>
            <person name="Nguyen N."/>
            <person name="Okwuonu G."/>
            <person name="Ongeri F."/>
            <person name="Pham C."/>
            <person name="Simmons D."/>
            <person name="Wilczek-Boney K."/>
            <person name="Hale W."/>
            <person name="Jakkamsetti A."/>
            <person name="Pham P."/>
            <person name="Ruth R."/>
            <person name="San Lucas F."/>
            <person name="Warren J."/>
            <person name="Zhang J."/>
            <person name="Zhao Z."/>
            <person name="Zhou C."/>
            <person name="Zhu D."/>
            <person name="Lee S."/>
            <person name="Bess C."/>
            <person name="Blankenburg K."/>
            <person name="Forbes L."/>
            <person name="Fu Q."/>
            <person name="Gubbala S."/>
            <person name="Hirani K."/>
            <person name="Jayaseelan J.C."/>
            <person name="Lara F."/>
            <person name="Munidasa M."/>
            <person name="Palculict T."/>
            <person name="Patil S."/>
            <person name="Pu L.-L."/>
            <person name="Saada N."/>
            <person name="Tang L."/>
            <person name="Weissenberger G."/>
            <person name="Zhu Y."/>
            <person name="Hemphill L."/>
            <person name="Shang Y."/>
            <person name="Youmans B."/>
            <person name="Ayvaz T."/>
            <person name="Ross M."/>
            <person name="Santibanez J."/>
            <person name="Aqrawi P."/>
            <person name="Gross S."/>
            <person name="Joshi V."/>
            <person name="Fowler G."/>
            <person name="Nazareth L."/>
            <person name="Reid J."/>
            <person name="Worley K."/>
            <person name="Petrosino J."/>
            <person name="Highlander S."/>
            <person name="Gibbs R."/>
        </authorList>
    </citation>
    <scope>NUCLEOTIDE SEQUENCE [LARGE SCALE GENOMIC DNA]</scope>
    <source>
        <strain evidence="2 3">ATCC 13091</strain>
    </source>
</reference>
<organism evidence="2 3">
    <name type="scientific">Neisseria meningitidis serogroup B (strain ATCC 13091 / M2091)</name>
    <dbReference type="NCBI Taxonomy" id="862513"/>
    <lineage>
        <taxon>Bacteria</taxon>
        <taxon>Pseudomonadati</taxon>
        <taxon>Pseudomonadota</taxon>
        <taxon>Betaproteobacteria</taxon>
        <taxon>Neisseriales</taxon>
        <taxon>Neisseriaceae</taxon>
        <taxon>Neisseria</taxon>
    </lineage>
</organism>
<dbReference type="AlphaFoldDB" id="E0N7I1"/>
<feature type="non-terminal residue" evidence="2">
    <location>
        <position position="1"/>
    </location>
</feature>
<proteinExistence type="predicted"/>
<dbReference type="Proteomes" id="UP000005526">
    <property type="component" value="Unassembled WGS sequence"/>
</dbReference>
<gene>
    <name evidence="2" type="ORF">HMPREF0602_0461</name>
</gene>